<dbReference type="InterPro" id="IPR036570">
    <property type="entry name" value="HORMA_dom_sf"/>
</dbReference>
<dbReference type="SUPFAM" id="SSF56019">
    <property type="entry name" value="The spindle assembly checkpoint protein mad2"/>
    <property type="match status" value="1"/>
</dbReference>
<protein>
    <submittedName>
        <fullName evidence="1">Uncharacterized protein</fullName>
    </submittedName>
</protein>
<evidence type="ECO:0000313" key="1">
    <source>
        <dbReference type="EMBL" id="KAJ8573547.1"/>
    </source>
</evidence>
<reference evidence="2" key="1">
    <citation type="journal article" date="2023" name="Proc. Natl. Acad. Sci. U.S.A.">
        <title>Genomic and structural basis for evolution of tropane alkaloid biosynthesis.</title>
        <authorList>
            <person name="Wanga Y.-J."/>
            <person name="Taina T."/>
            <person name="Yua J.-Y."/>
            <person name="Lia J."/>
            <person name="Xua B."/>
            <person name="Chenc J."/>
            <person name="D'Auriad J.C."/>
            <person name="Huanga J.-P."/>
            <person name="Huanga S.-X."/>
        </authorList>
    </citation>
    <scope>NUCLEOTIDE SEQUENCE [LARGE SCALE GENOMIC DNA]</scope>
    <source>
        <strain evidence="2">cv. KIB-2019</strain>
    </source>
</reference>
<dbReference type="EMBL" id="JAJAGQ010000001">
    <property type="protein sequence ID" value="KAJ8573547.1"/>
    <property type="molecule type" value="Genomic_DNA"/>
</dbReference>
<dbReference type="OrthoDB" id="1806at2759"/>
<sequence length="150" mass="17158">MPPNNNEPICLNTFTRIELKVIFGYFSFCNVLEFLIDRIQSRHFKLTAILGGGPRLEVSSWTIVLQENEVSTIISNLNLQLPVVGSWKATKAVLVIMSKASGEVLERWKFSIENDSEVECFKIETILYAWKLTTVVIEPRFEQRCLTCCP</sequence>
<keyword evidence="2" id="KW-1185">Reference proteome</keyword>
<evidence type="ECO:0000313" key="2">
    <source>
        <dbReference type="Proteomes" id="UP001152561"/>
    </source>
</evidence>
<proteinExistence type="predicted"/>
<name>A0A9Q1RU59_9SOLA</name>
<gene>
    <name evidence="1" type="ORF">K7X08_010058</name>
</gene>
<dbReference type="Proteomes" id="UP001152561">
    <property type="component" value="Unassembled WGS sequence"/>
</dbReference>
<comment type="caution">
    <text evidence="1">The sequence shown here is derived from an EMBL/GenBank/DDBJ whole genome shotgun (WGS) entry which is preliminary data.</text>
</comment>
<organism evidence="1 2">
    <name type="scientific">Anisodus acutangulus</name>
    <dbReference type="NCBI Taxonomy" id="402998"/>
    <lineage>
        <taxon>Eukaryota</taxon>
        <taxon>Viridiplantae</taxon>
        <taxon>Streptophyta</taxon>
        <taxon>Embryophyta</taxon>
        <taxon>Tracheophyta</taxon>
        <taxon>Spermatophyta</taxon>
        <taxon>Magnoliopsida</taxon>
        <taxon>eudicotyledons</taxon>
        <taxon>Gunneridae</taxon>
        <taxon>Pentapetalae</taxon>
        <taxon>asterids</taxon>
        <taxon>lamiids</taxon>
        <taxon>Solanales</taxon>
        <taxon>Solanaceae</taxon>
        <taxon>Solanoideae</taxon>
        <taxon>Hyoscyameae</taxon>
        <taxon>Anisodus</taxon>
    </lineage>
</organism>
<accession>A0A9Q1RU59</accession>
<dbReference type="AlphaFoldDB" id="A0A9Q1RU59"/>